<dbReference type="GO" id="GO:0009252">
    <property type="term" value="P:peptidoglycan biosynthetic process"/>
    <property type="evidence" value="ECO:0007669"/>
    <property type="project" value="UniProtKB-UniPathway"/>
</dbReference>
<evidence type="ECO:0000259" key="19">
    <source>
        <dbReference type="Pfam" id="PF00912"/>
    </source>
</evidence>
<comment type="similarity">
    <text evidence="4">In the N-terminal section; belongs to the glycosyltransferase 51 family.</text>
</comment>
<dbReference type="EC" id="2.4.1.129" evidence="20"/>
<keyword evidence="21" id="KW-1185">Reference proteome</keyword>
<accession>D6Z4A6</accession>
<dbReference type="Pfam" id="PF00905">
    <property type="entry name" value="Transpeptidase"/>
    <property type="match status" value="1"/>
</dbReference>
<evidence type="ECO:0000256" key="4">
    <source>
        <dbReference type="ARBA" id="ARBA00007739"/>
    </source>
</evidence>
<evidence type="ECO:0000256" key="2">
    <source>
        <dbReference type="ARBA" id="ARBA00004752"/>
    </source>
</evidence>
<comment type="catalytic activity">
    <reaction evidence="17">
        <text>[GlcNAc-(1-&gt;4)-Mur2Ac(oyl-L-Ala-gamma-D-Glu-L-Lys-D-Ala-D-Ala)](n)-di-trans,octa-cis-undecaprenyl diphosphate + beta-D-GlcNAc-(1-&gt;4)-Mur2Ac(oyl-L-Ala-gamma-D-Glu-L-Lys-D-Ala-D-Ala)-di-trans,octa-cis-undecaprenyl diphosphate = [GlcNAc-(1-&gt;4)-Mur2Ac(oyl-L-Ala-gamma-D-Glu-L-Lys-D-Ala-D-Ala)](n+1)-di-trans,octa-cis-undecaprenyl diphosphate + di-trans,octa-cis-undecaprenyl diphosphate + H(+)</text>
        <dbReference type="Rhea" id="RHEA:23708"/>
        <dbReference type="Rhea" id="RHEA-COMP:9602"/>
        <dbReference type="Rhea" id="RHEA-COMP:9603"/>
        <dbReference type="ChEBI" id="CHEBI:15378"/>
        <dbReference type="ChEBI" id="CHEBI:58405"/>
        <dbReference type="ChEBI" id="CHEBI:60033"/>
        <dbReference type="ChEBI" id="CHEBI:78435"/>
        <dbReference type="EC" id="2.4.99.28"/>
    </reaction>
</comment>
<dbReference type="HOGENOM" id="CLU_009322_0_0_7"/>
<keyword evidence="6" id="KW-0121">Carboxypeptidase</keyword>
<keyword evidence="14" id="KW-0511">Multifunctional enzyme</keyword>
<keyword evidence="10" id="KW-0378">Hydrolase</keyword>
<evidence type="ECO:0000313" key="20">
    <source>
        <dbReference type="EMBL" id="ADH86381.1"/>
    </source>
</evidence>
<keyword evidence="13" id="KW-0472">Membrane</keyword>
<evidence type="ECO:0000256" key="15">
    <source>
        <dbReference type="ARBA" id="ARBA00023316"/>
    </source>
</evidence>
<dbReference type="eggNOG" id="COG0744">
    <property type="taxonomic scope" value="Bacteria"/>
</dbReference>
<dbReference type="SUPFAM" id="SSF53955">
    <property type="entry name" value="Lysozyme-like"/>
    <property type="match status" value="1"/>
</dbReference>
<comment type="pathway">
    <text evidence="2">Cell wall biogenesis; peptidoglycan biosynthesis.</text>
</comment>
<comment type="catalytic activity">
    <reaction evidence="16">
        <text>Preferential cleavage: (Ac)2-L-Lys-D-Ala-|-D-Ala. Also transpeptidation of peptidyl-alanyl moieties that are N-acyl substituents of D-alanine.</text>
        <dbReference type="EC" id="3.4.16.4"/>
    </reaction>
</comment>
<dbReference type="GO" id="GO:0006508">
    <property type="term" value="P:proteolysis"/>
    <property type="evidence" value="ECO:0007669"/>
    <property type="project" value="UniProtKB-KW"/>
</dbReference>
<evidence type="ECO:0000313" key="21">
    <source>
        <dbReference type="Proteomes" id="UP000001508"/>
    </source>
</evidence>
<keyword evidence="9 20" id="KW-0808">Transferase</keyword>
<comment type="similarity">
    <text evidence="3">In the C-terminal section; belongs to the transpeptidase family.</text>
</comment>
<dbReference type="AlphaFoldDB" id="D6Z4A6"/>
<feature type="domain" description="Glycosyl transferase family 51" evidence="19">
    <location>
        <begin position="65"/>
        <end position="241"/>
    </location>
</feature>
<dbReference type="eggNOG" id="COG5009">
    <property type="taxonomic scope" value="Bacteria"/>
</dbReference>
<evidence type="ECO:0000259" key="18">
    <source>
        <dbReference type="Pfam" id="PF00905"/>
    </source>
</evidence>
<dbReference type="InterPro" id="IPR001460">
    <property type="entry name" value="PCN-bd_Tpept"/>
</dbReference>
<dbReference type="RefSeq" id="WP_013163907.1">
    <property type="nucleotide sequence ID" value="NC_014216.1"/>
</dbReference>
<keyword evidence="11" id="KW-0133">Cell shape</keyword>
<dbReference type="PANTHER" id="PTHR32282:SF11">
    <property type="entry name" value="PENICILLIN-BINDING PROTEIN 1B"/>
    <property type="match status" value="1"/>
</dbReference>
<dbReference type="InterPro" id="IPR001264">
    <property type="entry name" value="Glyco_trans_51"/>
</dbReference>
<dbReference type="SUPFAM" id="SSF56601">
    <property type="entry name" value="beta-lactamase/transpeptidase-like"/>
    <property type="match status" value="2"/>
</dbReference>
<dbReference type="STRING" id="589865.DaAHT2_1689"/>
<dbReference type="GO" id="GO:0009002">
    <property type="term" value="F:serine-type D-Ala-D-Ala carboxypeptidase activity"/>
    <property type="evidence" value="ECO:0007669"/>
    <property type="project" value="UniProtKB-EC"/>
</dbReference>
<evidence type="ECO:0000256" key="7">
    <source>
        <dbReference type="ARBA" id="ARBA00022670"/>
    </source>
</evidence>
<dbReference type="GO" id="GO:0008360">
    <property type="term" value="P:regulation of cell shape"/>
    <property type="evidence" value="ECO:0007669"/>
    <property type="project" value="UniProtKB-KW"/>
</dbReference>
<dbReference type="InterPro" id="IPR036950">
    <property type="entry name" value="PBP_transglycosylase"/>
</dbReference>
<dbReference type="CAZy" id="GT51">
    <property type="family name" value="Glycosyltransferase Family 51"/>
</dbReference>
<evidence type="ECO:0000256" key="8">
    <source>
        <dbReference type="ARBA" id="ARBA00022676"/>
    </source>
</evidence>
<organism evidence="20 21">
    <name type="scientific">Desulfurivibrio alkaliphilus (strain DSM 19089 / UNIQEM U267 / AHT2)</name>
    <dbReference type="NCBI Taxonomy" id="589865"/>
    <lineage>
        <taxon>Bacteria</taxon>
        <taxon>Pseudomonadati</taxon>
        <taxon>Thermodesulfobacteriota</taxon>
        <taxon>Desulfobulbia</taxon>
        <taxon>Desulfobulbales</taxon>
        <taxon>Desulfobulbaceae</taxon>
        <taxon>Desulfurivibrio</taxon>
    </lineage>
</organism>
<keyword evidence="5" id="KW-1003">Cell membrane</keyword>
<dbReference type="GO" id="GO:0030288">
    <property type="term" value="C:outer membrane-bounded periplasmic space"/>
    <property type="evidence" value="ECO:0007669"/>
    <property type="project" value="TreeGrafter"/>
</dbReference>
<dbReference type="GO" id="GO:0008955">
    <property type="term" value="F:peptidoglycan glycosyltransferase activity"/>
    <property type="evidence" value="ECO:0007669"/>
    <property type="project" value="UniProtKB-EC"/>
</dbReference>
<dbReference type="PANTHER" id="PTHR32282">
    <property type="entry name" value="BINDING PROTEIN TRANSPEPTIDASE, PUTATIVE-RELATED"/>
    <property type="match status" value="1"/>
</dbReference>
<feature type="domain" description="Penicillin-binding protein transpeptidase" evidence="18">
    <location>
        <begin position="472"/>
        <end position="587"/>
    </location>
</feature>
<gene>
    <name evidence="20" type="ordered locus">DaAHT2_1689</name>
</gene>
<dbReference type="Gene3D" id="3.40.710.10">
    <property type="entry name" value="DD-peptidase/beta-lactamase superfamily"/>
    <property type="match status" value="2"/>
</dbReference>
<dbReference type="Gene3D" id="1.10.3810.10">
    <property type="entry name" value="Biosynthetic peptidoglycan transglycosylase-like"/>
    <property type="match status" value="1"/>
</dbReference>
<dbReference type="GO" id="GO:0008658">
    <property type="term" value="F:penicillin binding"/>
    <property type="evidence" value="ECO:0007669"/>
    <property type="project" value="InterPro"/>
</dbReference>
<dbReference type="InterPro" id="IPR023346">
    <property type="entry name" value="Lysozyme-like_dom_sf"/>
</dbReference>
<evidence type="ECO:0000256" key="12">
    <source>
        <dbReference type="ARBA" id="ARBA00022984"/>
    </source>
</evidence>
<dbReference type="GO" id="GO:0071555">
    <property type="term" value="P:cell wall organization"/>
    <property type="evidence" value="ECO:0007669"/>
    <property type="project" value="UniProtKB-KW"/>
</dbReference>
<keyword evidence="15" id="KW-0961">Cell wall biogenesis/degradation</keyword>
<dbReference type="GO" id="GO:0005886">
    <property type="term" value="C:plasma membrane"/>
    <property type="evidence" value="ECO:0007669"/>
    <property type="project" value="UniProtKB-SubCell"/>
</dbReference>
<evidence type="ECO:0000256" key="3">
    <source>
        <dbReference type="ARBA" id="ARBA00007090"/>
    </source>
</evidence>
<keyword evidence="12" id="KW-0573">Peptidoglycan synthesis</keyword>
<dbReference type="EMBL" id="CP001940">
    <property type="protein sequence ID" value="ADH86381.1"/>
    <property type="molecule type" value="Genomic_DNA"/>
</dbReference>
<comment type="subcellular location">
    <subcellularLocation>
        <location evidence="1">Cell membrane</location>
    </subcellularLocation>
</comment>
<dbReference type="OrthoDB" id="9766909at2"/>
<evidence type="ECO:0000256" key="6">
    <source>
        <dbReference type="ARBA" id="ARBA00022645"/>
    </source>
</evidence>
<evidence type="ECO:0000256" key="16">
    <source>
        <dbReference type="ARBA" id="ARBA00034000"/>
    </source>
</evidence>
<protein>
    <submittedName>
        <fullName evidence="20">Peptidoglycan glycosyltransferase</fullName>
        <ecNumber evidence="20">2.4.1.129</ecNumber>
    </submittedName>
</protein>
<proteinExistence type="inferred from homology"/>
<keyword evidence="7" id="KW-0645">Protease</keyword>
<dbReference type="Pfam" id="PF00912">
    <property type="entry name" value="Transgly"/>
    <property type="match status" value="1"/>
</dbReference>
<evidence type="ECO:0000256" key="14">
    <source>
        <dbReference type="ARBA" id="ARBA00023268"/>
    </source>
</evidence>
<dbReference type="UniPathway" id="UPA00219"/>
<evidence type="ECO:0000256" key="9">
    <source>
        <dbReference type="ARBA" id="ARBA00022679"/>
    </source>
</evidence>
<evidence type="ECO:0000256" key="1">
    <source>
        <dbReference type="ARBA" id="ARBA00004236"/>
    </source>
</evidence>
<evidence type="ECO:0000256" key="5">
    <source>
        <dbReference type="ARBA" id="ARBA00022475"/>
    </source>
</evidence>
<sequence>MLKKIFYTSLLGGVTSLLLIAATLFWLVVISPGEEISRENIEKILAMESPVYYRDGARRVGVFFEQAHRQYVHFEQIPESFVHAIVAAEDSSFFDHYGIDFTGVARAALANIKARRVVQGGSTITQQTAKNLFERRDRSLASKLRELLYALRLEYHYEKEDILEFYANQFFVSGNARGLGMAARYFFDKPVEQLDLLESAFIAGSVKGPNHYNPFIQRDEEREERARRRARQRTGYVLEQMYRQNYLDEQQLAAVRGQEIPFNRGRMAYALNTLLDLVREGLSEPEVVEALSRHGIDNVATSGIRVITTVDGDLQNEGHHALQAELSRLDTRLLGYDHQALQQVYAELPRGGDWRQQPAPFMVGRITAIEGSERNPEVRVDLAGPRSPVGEAPPPAYLDRAGLFNLLQPLAHFRQPNRHWPEATAADLARLLAQLNQDDLVYVSVRERRADGELRLNLEKYPELQGGVLALQEGVVRAMVGGVDNLHYNRAVTARRPMGSAIKPLVYAAALQLGWNSADTLENRRNVFTYQKQAYFPRPFQAIRNEQVSMSWAGVTSENLASIWLLYHLLDHLSPARFTELVEELGLARGQHESREAYVQRIRDRMGVVVDRTALYNAAYARAVELIEPDLLFDGLVEEFEFLQKLHYGANFDRYREEVEDEFFAPGSSAADQREGRTRLAILEQNVLRYMELRDNLRVLIANEPELAESRSSGRLYRDEKSGAYIYSEGRRQSGWRPVEFREPAELPDDAGVAPRRFWGEVLLDGHLRVETLDLLEQYLEDEYRRLASHPPYDPQVLYRIRDFRVMTALQYLVGLSRALGVESRLDPVLSFPLGSNAISLLELGRIYESFQDGRLSLNAPRVDGGGLAIIKRIEASDGKVIYEPQRTQRRVFSPRIALAVSDILYNTMEHGTGRSATNQMRLQSTDTGRQEILAELDLAVPLFGKTGTANRYLNAAFAGYLPSPGERDHFSLGRGHTLAVYVGYDDNRPMVQGVTRVTGGAGAMPVWARLAEAVYRHGAYAAGLDLEDLAFSGQERVPVRYPALAQIEIPVEAGRGGVVSRNPNRERPEARDGAKITTFGNPDGPGELVLERFFEPYWRYTE</sequence>
<dbReference type="InterPro" id="IPR012338">
    <property type="entry name" value="Beta-lactam/transpept-like"/>
</dbReference>
<evidence type="ECO:0000256" key="17">
    <source>
        <dbReference type="ARBA" id="ARBA00049902"/>
    </source>
</evidence>
<dbReference type="InterPro" id="IPR050396">
    <property type="entry name" value="Glycosyltr_51/Transpeptidase"/>
</dbReference>
<evidence type="ECO:0000256" key="10">
    <source>
        <dbReference type="ARBA" id="ARBA00022801"/>
    </source>
</evidence>
<name>D6Z4A6_DESAT</name>
<evidence type="ECO:0000256" key="13">
    <source>
        <dbReference type="ARBA" id="ARBA00023136"/>
    </source>
</evidence>
<evidence type="ECO:0000256" key="11">
    <source>
        <dbReference type="ARBA" id="ARBA00022960"/>
    </source>
</evidence>
<dbReference type="InParanoid" id="D6Z4A6"/>
<dbReference type="Proteomes" id="UP000001508">
    <property type="component" value="Chromosome"/>
</dbReference>
<keyword evidence="8 20" id="KW-0328">Glycosyltransferase</keyword>
<reference evidence="21" key="1">
    <citation type="submission" date="2010-02" db="EMBL/GenBank/DDBJ databases">
        <title>Complete sequence of Desulfurivibrio alkaliphilus AHT2.</title>
        <authorList>
            <consortium name="US DOE Joint Genome Institute"/>
            <person name="Pitluck S."/>
            <person name="Chertkov O."/>
            <person name="Detter J.C."/>
            <person name="Han C."/>
            <person name="Tapia R."/>
            <person name="Larimer F."/>
            <person name="Land M."/>
            <person name="Hauser L."/>
            <person name="Kyrpides N."/>
            <person name="Mikhailova N."/>
            <person name="Sorokin D.Y."/>
            <person name="Muyzer G."/>
            <person name="Woyke T."/>
        </authorList>
    </citation>
    <scope>NUCLEOTIDE SEQUENCE [LARGE SCALE GENOMIC DNA]</scope>
    <source>
        <strain evidence="21">DSM 19089 / UNIQEM U267 / AHT2</strain>
    </source>
</reference>
<dbReference type="KEGG" id="dak:DaAHT2_1689"/>